<protein>
    <recommendedName>
        <fullName evidence="3">Glycosyltransferase</fullName>
    </recommendedName>
</protein>
<sequence>MLESSSNKKILLIYHPWRMFKGSLHEQLVKGLVALGLDVTYLDIENPPKFKNNYLPDKFRNIFERIVRKNKQYYLIAEKNHYNRFFYNKLFELKKKGKKYDYVLIIKPEEYSSKLVKLASEMGNITVGYIWDGLRLFFKKSLVKSVKHLDNIYSFDVRDIKNHPDLNMSFCTNYYIPDNTDLVPYDSRKIDVFYVGALAGTLPEQRRDVKIDNVAKYLDGNVELNIFVSQSFLEGDNNLVKNPKVQYITSPTSIEETLQKTQNSKIVIDICKKHHIGLSFRFFECMLYETKMITNNTDVINYDFYHPDNILVVDFDNIDIYAEDIKAFQSKPYHKLSKQITRKYALDNWIKYLFKEQPYEEIKHL</sequence>
<evidence type="ECO:0000313" key="1">
    <source>
        <dbReference type="EMBL" id="AFD56605.1"/>
    </source>
</evidence>
<dbReference type="HOGENOM" id="CLU_066435_0_0_10"/>
<reference evidence="1 2" key="1">
    <citation type="journal article" date="2012" name="J. Bacteriol.">
        <title>Complete genome sequence of Riemerella anatipestifer reference strain.</title>
        <authorList>
            <person name="Wang X."/>
            <person name="Zhu D."/>
            <person name="Wang M."/>
            <person name="Cheng A."/>
            <person name="Jia R."/>
            <person name="Zhou Y."/>
            <person name="Chen Z."/>
            <person name="Luo Q."/>
            <person name="Liu F."/>
            <person name="Wang Y."/>
            <person name="Chen X.Y."/>
        </authorList>
    </citation>
    <scope>NUCLEOTIDE SEQUENCE [LARGE SCALE GENOMIC DNA]</scope>
    <source>
        <strain evidence="2">DSM 15868</strain>
    </source>
</reference>
<accession>E4TCT6</accession>
<evidence type="ECO:0008006" key="3">
    <source>
        <dbReference type="Google" id="ProtNLM"/>
    </source>
</evidence>
<dbReference type="AlphaFoldDB" id="E4TCT6"/>
<dbReference type="EMBL" id="CP003388">
    <property type="protein sequence ID" value="AFD56605.1"/>
    <property type="molecule type" value="Genomic_DNA"/>
</dbReference>
<name>E4TCT6_RIEAD</name>
<dbReference type="KEGG" id="ran:Riean_1438"/>
<organism evidence="1 2">
    <name type="scientific">Riemerella anatipestifer (strain ATCC 11845 / DSM 15868 / JCM 9532 / NCTC 11014)</name>
    <dbReference type="NCBI Taxonomy" id="693978"/>
    <lineage>
        <taxon>Bacteria</taxon>
        <taxon>Pseudomonadati</taxon>
        <taxon>Bacteroidota</taxon>
        <taxon>Flavobacteriia</taxon>
        <taxon>Flavobacteriales</taxon>
        <taxon>Weeksellaceae</taxon>
        <taxon>Riemerella</taxon>
    </lineage>
</organism>
<dbReference type="Proteomes" id="UP000010093">
    <property type="component" value="Chromosome"/>
</dbReference>
<gene>
    <name evidence="1" type="ORF">RA0C_1718</name>
</gene>
<dbReference type="PATRIC" id="fig|693978.17.peg.1705"/>
<dbReference type="KEGG" id="rai:RA0C_1718"/>
<evidence type="ECO:0000313" key="2">
    <source>
        <dbReference type="Proteomes" id="UP000010093"/>
    </source>
</evidence>
<proteinExistence type="predicted"/>